<keyword evidence="1" id="KW-1133">Transmembrane helix</keyword>
<organism evidence="2 3">
    <name type="scientific">Wallemia ichthyophaga</name>
    <dbReference type="NCBI Taxonomy" id="245174"/>
    <lineage>
        <taxon>Eukaryota</taxon>
        <taxon>Fungi</taxon>
        <taxon>Dikarya</taxon>
        <taxon>Basidiomycota</taxon>
        <taxon>Wallemiomycotina</taxon>
        <taxon>Wallemiomycetes</taxon>
        <taxon>Wallemiales</taxon>
        <taxon>Wallemiaceae</taxon>
        <taxon>Wallemia</taxon>
    </lineage>
</organism>
<dbReference type="NCBIfam" id="NF037959">
    <property type="entry name" value="MFS_SpdSyn"/>
    <property type="match status" value="1"/>
</dbReference>
<feature type="transmembrane region" description="Helical" evidence="1">
    <location>
        <begin position="251"/>
        <end position="269"/>
    </location>
</feature>
<evidence type="ECO:0000313" key="2">
    <source>
        <dbReference type="EMBL" id="TIB13025.1"/>
    </source>
</evidence>
<dbReference type="Gene3D" id="3.40.50.150">
    <property type="entry name" value="Vaccinia Virus protein VP39"/>
    <property type="match status" value="1"/>
</dbReference>
<dbReference type="EMBL" id="SPOF01000016">
    <property type="protein sequence ID" value="TIB13025.1"/>
    <property type="molecule type" value="Genomic_DNA"/>
</dbReference>
<dbReference type="Proteomes" id="UP000306954">
    <property type="component" value="Unassembled WGS sequence"/>
</dbReference>
<protein>
    <recommendedName>
        <fullName evidence="4">Spermidine synthase</fullName>
    </recommendedName>
</protein>
<evidence type="ECO:0000313" key="3">
    <source>
        <dbReference type="Proteomes" id="UP000306954"/>
    </source>
</evidence>
<reference evidence="2 3" key="1">
    <citation type="submission" date="2019-03" db="EMBL/GenBank/DDBJ databases">
        <title>Sequencing 23 genomes of Wallemia ichthyophaga.</title>
        <authorList>
            <person name="Gostincar C."/>
        </authorList>
    </citation>
    <scope>NUCLEOTIDE SEQUENCE [LARGE SCALE GENOMIC DNA]</scope>
    <source>
        <strain evidence="2 3">EXF-8621</strain>
    </source>
</reference>
<comment type="caution">
    <text evidence="2">The sequence shown here is derived from an EMBL/GenBank/DDBJ whole genome shotgun (WGS) entry which is preliminary data.</text>
</comment>
<keyword evidence="1" id="KW-0812">Transmembrane</keyword>
<feature type="transmembrane region" description="Helical" evidence="1">
    <location>
        <begin position="51"/>
        <end position="68"/>
    </location>
</feature>
<name>A0A4T0HIZ1_WALIC</name>
<gene>
    <name evidence="2" type="ORF">E3P90_01818</name>
</gene>
<dbReference type="InterPro" id="IPR029063">
    <property type="entry name" value="SAM-dependent_MTases_sf"/>
</dbReference>
<evidence type="ECO:0000256" key="1">
    <source>
        <dbReference type="SAM" id="Phobius"/>
    </source>
</evidence>
<evidence type="ECO:0008006" key="4">
    <source>
        <dbReference type="Google" id="ProtNLM"/>
    </source>
</evidence>
<sequence>MSQEKKASEPAQPSQPAKPTTLMDALHMANENQARNIDYVQQFTFVRMFKLASLFAITAYLLSFQSFLIKSSLNPIFGGINTDSPHKVLTGLLSVLPLPLAMHNEKAIKIRKTLKPFAVAIICAISNPFTIRLIANKSSQLGVVWGPRIAWSILQAPSWIFAIINLYEHLLKLCPDSFQYALPLIGSFMFPSIETSFSRLLTRGFLSPLMPQDPVVFLKLVSLPAALISVLISLGVGKAENESIFSSSKSRNLLVIPVILLAITISNFAPREAVDGHPILARTQSVTGQIIIGEDAAQGFRYMRADHSLLGGLWVGPSKESLINQYGNKADLSDEVVVNNSESIYTTFLLQEAVRLVNRPEHQQLNEQEKALIIGLGIGVSATAFDKHGLELSVVEIDPAVYNYALEYFGAPSPKHLKLADARRAVIEWIVDMDSESDKFDYVIHDVFTGGGVPGRLYTTESWQQIKYGMKESGVLGVNFAGVASSQATRMVIGTLLHAFPQCRAFSDRPVNQKMEEEEVFLNMVVFCTKFAEPALDFRPATSADTLNSILRTRVLSSFTSNEIDLSGYVGASNEDVLHDGQSKKLDNVQQKSAMHHWDVMRQVLPEQAWLSAV</sequence>
<feature type="transmembrane region" description="Helical" evidence="1">
    <location>
        <begin position="116"/>
        <end position="134"/>
    </location>
</feature>
<dbReference type="SUPFAM" id="SSF53335">
    <property type="entry name" value="S-adenosyl-L-methionine-dependent methyltransferases"/>
    <property type="match status" value="1"/>
</dbReference>
<feature type="transmembrane region" description="Helical" evidence="1">
    <location>
        <begin position="149"/>
        <end position="168"/>
    </location>
</feature>
<keyword evidence="1" id="KW-0472">Membrane</keyword>
<feature type="transmembrane region" description="Helical" evidence="1">
    <location>
        <begin position="217"/>
        <end position="239"/>
    </location>
</feature>
<proteinExistence type="predicted"/>
<dbReference type="AlphaFoldDB" id="A0A4T0HIZ1"/>
<accession>A0A4T0HIZ1</accession>